<comment type="caution">
    <text evidence="5">The sequence shown here is derived from an EMBL/GenBank/DDBJ whole genome shotgun (WGS) entry which is preliminary data.</text>
</comment>
<keyword evidence="3" id="KW-0812">Transmembrane</keyword>
<keyword evidence="3" id="KW-1133">Transmembrane helix</keyword>
<dbReference type="AlphaFoldDB" id="A0A2J7Q9K6"/>
<keyword evidence="6" id="KW-1185">Reference proteome</keyword>
<feature type="transmembrane region" description="Helical" evidence="3">
    <location>
        <begin position="632"/>
        <end position="652"/>
    </location>
</feature>
<dbReference type="Gene3D" id="1.20.1250.20">
    <property type="entry name" value="MFS general substrate transporter like domains"/>
    <property type="match status" value="2"/>
</dbReference>
<feature type="transmembrane region" description="Helical" evidence="3">
    <location>
        <begin position="76"/>
        <end position="94"/>
    </location>
</feature>
<dbReference type="EMBL" id="NEVH01016349">
    <property type="protein sequence ID" value="PNF25256.1"/>
    <property type="molecule type" value="Genomic_DNA"/>
</dbReference>
<dbReference type="Pfam" id="PF07690">
    <property type="entry name" value="MFS_1"/>
    <property type="match status" value="2"/>
</dbReference>
<evidence type="ECO:0000259" key="4">
    <source>
        <dbReference type="PROSITE" id="PS50850"/>
    </source>
</evidence>
<feature type="transmembrane region" description="Helical" evidence="3">
    <location>
        <begin position="473"/>
        <end position="497"/>
    </location>
</feature>
<feature type="compositionally biased region" description="Polar residues" evidence="2">
    <location>
        <begin position="229"/>
        <end position="243"/>
    </location>
</feature>
<feature type="domain" description="Major facilitator superfamily (MFS) profile" evidence="4">
    <location>
        <begin position="473"/>
        <end position="681"/>
    </location>
</feature>
<dbReference type="InParanoid" id="A0A2J7Q9K6"/>
<dbReference type="SUPFAM" id="SSF103473">
    <property type="entry name" value="MFS general substrate transporter"/>
    <property type="match status" value="1"/>
</dbReference>
<comment type="subcellular location">
    <subcellularLocation>
        <location evidence="1">Membrane</location>
        <topology evidence="1">Multi-pass membrane protein</topology>
    </subcellularLocation>
</comment>
<dbReference type="InterPro" id="IPR020846">
    <property type="entry name" value="MFS_dom"/>
</dbReference>
<dbReference type="STRING" id="105785.A0A2J7Q9K6"/>
<evidence type="ECO:0000256" key="3">
    <source>
        <dbReference type="SAM" id="Phobius"/>
    </source>
</evidence>
<feature type="transmembrane region" description="Helical" evidence="3">
    <location>
        <begin position="195"/>
        <end position="214"/>
    </location>
</feature>
<dbReference type="FunCoup" id="A0A2J7Q9K6">
    <property type="interactions" value="3"/>
</dbReference>
<sequence length="681" mass="74695">MTHAPSPKRRTCSASHEDVAQDELYTSLQPLPPDGGWGWVVVFASFMIHIITDGVTYSFGVFYLTFLHYFNEGKGATAWIASILVGVTLCSGPISSSFVNKYGCRAVTIAGAVLAFVCLVLSVFAENVITLYFTIGLGAGFGFGLIYLPAIVSVTCYFEKYRSLATGIAVCGSGLGTFIFAPLTEHLVTEYGWRGALLIIAAIVLNCIILGALFRPVPDHREDKPVSGKASSGRVTPHISSATVGPLAKKNNSERDLNQIISKSNLKTDGNPLHRPVSIGHFTVAHTAKVHGKSHNVKSDIARLALSQPVLLMSSSSAADPSFKLTFGSQSLRKSSGVMYRRDIFYRGSLHSIPYHRRKRRRSCTWPGHTNFRVLGLRPGCSRLFKQGPLVSSHSSKKVECHTDRLGSNPWLHQDMKHTEESHQLMEQNGIKGVKQRPEDDDRITICGCMPCSKETRDTLTEMLDFSLLKDPIFILFTVSNFCTSIGFNIPYVYLVAQAEERHISTNRASLLLAVIGIANLVGRIVLGYISDKPWINRLMVYNVCLTICGVATTFSAFCYDFYSFVIYASVYGFTIGAYVGLTSVILVDLLGLDRLTNAFGLLLLFQGIASFLGPPIAGWLYDALQSYNPGFYVSGVTIAVSGLMLFFIPPLQRYLIQRKISTSSQKSTNHQNGNAVHMAA</sequence>
<feature type="transmembrane region" description="Helical" evidence="3">
    <location>
        <begin position="539"/>
        <end position="559"/>
    </location>
</feature>
<keyword evidence="3" id="KW-0472">Membrane</keyword>
<feature type="transmembrane region" description="Helical" evidence="3">
    <location>
        <begin position="131"/>
        <end position="152"/>
    </location>
</feature>
<gene>
    <name evidence="5" type="ORF">B7P43_G13164</name>
</gene>
<dbReference type="FunFam" id="1.20.1250.20:FF:000271">
    <property type="entry name" value="Monocarboxylate transporter"/>
    <property type="match status" value="1"/>
</dbReference>
<dbReference type="OrthoDB" id="6499973at2759"/>
<accession>A0A2J7Q9K6</accession>
<evidence type="ECO:0000313" key="6">
    <source>
        <dbReference type="Proteomes" id="UP000235965"/>
    </source>
</evidence>
<dbReference type="CDD" id="cd17352">
    <property type="entry name" value="MFS_MCT_SLC16"/>
    <property type="match status" value="2"/>
</dbReference>
<dbReference type="InterPro" id="IPR036259">
    <property type="entry name" value="MFS_trans_sf"/>
</dbReference>
<feature type="transmembrane region" description="Helical" evidence="3">
    <location>
        <begin position="600"/>
        <end position="620"/>
    </location>
</feature>
<dbReference type="GO" id="GO:0008028">
    <property type="term" value="F:monocarboxylic acid transmembrane transporter activity"/>
    <property type="evidence" value="ECO:0007669"/>
    <property type="project" value="TreeGrafter"/>
</dbReference>
<protein>
    <recommendedName>
        <fullName evidence="4">Major facilitator superfamily (MFS) profile domain-containing protein</fullName>
    </recommendedName>
</protein>
<dbReference type="InterPro" id="IPR050327">
    <property type="entry name" value="Proton-linked_MCT"/>
</dbReference>
<dbReference type="PROSITE" id="PS50850">
    <property type="entry name" value="MFS"/>
    <property type="match status" value="1"/>
</dbReference>
<feature type="transmembrane region" description="Helical" evidence="3">
    <location>
        <begin position="37"/>
        <end position="64"/>
    </location>
</feature>
<dbReference type="InterPro" id="IPR011701">
    <property type="entry name" value="MFS"/>
</dbReference>
<dbReference type="PANTHER" id="PTHR11360">
    <property type="entry name" value="MONOCARBOXYLATE TRANSPORTER"/>
    <property type="match status" value="1"/>
</dbReference>
<feature type="transmembrane region" description="Helical" evidence="3">
    <location>
        <begin position="106"/>
        <end position="125"/>
    </location>
</feature>
<feature type="region of interest" description="Disordered" evidence="2">
    <location>
        <begin position="220"/>
        <end position="249"/>
    </location>
</feature>
<dbReference type="GO" id="GO:0016020">
    <property type="term" value="C:membrane"/>
    <property type="evidence" value="ECO:0007669"/>
    <property type="project" value="UniProtKB-SubCell"/>
</dbReference>
<feature type="transmembrane region" description="Helical" evidence="3">
    <location>
        <begin position="164"/>
        <end position="183"/>
    </location>
</feature>
<feature type="transmembrane region" description="Helical" evidence="3">
    <location>
        <begin position="565"/>
        <end position="588"/>
    </location>
</feature>
<evidence type="ECO:0000256" key="2">
    <source>
        <dbReference type="SAM" id="MobiDB-lite"/>
    </source>
</evidence>
<name>A0A2J7Q9K6_9NEOP</name>
<dbReference type="PANTHER" id="PTHR11360:SF284">
    <property type="entry name" value="EG:103B4.3 PROTEIN-RELATED"/>
    <property type="match status" value="1"/>
</dbReference>
<reference evidence="5 6" key="1">
    <citation type="submission" date="2017-12" db="EMBL/GenBank/DDBJ databases">
        <title>Hemimetabolous genomes reveal molecular basis of termite eusociality.</title>
        <authorList>
            <person name="Harrison M.C."/>
            <person name="Jongepier E."/>
            <person name="Robertson H.M."/>
            <person name="Arning N."/>
            <person name="Bitard-Feildel T."/>
            <person name="Chao H."/>
            <person name="Childers C.P."/>
            <person name="Dinh H."/>
            <person name="Doddapaneni H."/>
            <person name="Dugan S."/>
            <person name="Gowin J."/>
            <person name="Greiner C."/>
            <person name="Han Y."/>
            <person name="Hu H."/>
            <person name="Hughes D.S.T."/>
            <person name="Huylmans A.-K."/>
            <person name="Kemena C."/>
            <person name="Kremer L.P.M."/>
            <person name="Lee S.L."/>
            <person name="Lopez-Ezquerra A."/>
            <person name="Mallet L."/>
            <person name="Monroy-Kuhn J.M."/>
            <person name="Moser A."/>
            <person name="Murali S.C."/>
            <person name="Muzny D.M."/>
            <person name="Otani S."/>
            <person name="Piulachs M.-D."/>
            <person name="Poelchau M."/>
            <person name="Qu J."/>
            <person name="Schaub F."/>
            <person name="Wada-Katsumata A."/>
            <person name="Worley K.C."/>
            <person name="Xie Q."/>
            <person name="Ylla G."/>
            <person name="Poulsen M."/>
            <person name="Gibbs R.A."/>
            <person name="Schal C."/>
            <person name="Richards S."/>
            <person name="Belles X."/>
            <person name="Korb J."/>
            <person name="Bornberg-Bauer E."/>
        </authorList>
    </citation>
    <scope>NUCLEOTIDE SEQUENCE [LARGE SCALE GENOMIC DNA]</scope>
    <source>
        <tissue evidence="5">Whole body</tissue>
    </source>
</reference>
<dbReference type="Proteomes" id="UP000235965">
    <property type="component" value="Unassembled WGS sequence"/>
</dbReference>
<evidence type="ECO:0000256" key="1">
    <source>
        <dbReference type="ARBA" id="ARBA00004141"/>
    </source>
</evidence>
<dbReference type="FunFam" id="1.20.1250.20:FF:000398">
    <property type="entry name" value="Monocarboxylate transporter 14"/>
    <property type="match status" value="1"/>
</dbReference>
<feature type="transmembrane region" description="Helical" evidence="3">
    <location>
        <begin position="509"/>
        <end position="527"/>
    </location>
</feature>
<evidence type="ECO:0000313" key="5">
    <source>
        <dbReference type="EMBL" id="PNF25256.1"/>
    </source>
</evidence>
<proteinExistence type="predicted"/>
<organism evidence="5 6">
    <name type="scientific">Cryptotermes secundus</name>
    <dbReference type="NCBI Taxonomy" id="105785"/>
    <lineage>
        <taxon>Eukaryota</taxon>
        <taxon>Metazoa</taxon>
        <taxon>Ecdysozoa</taxon>
        <taxon>Arthropoda</taxon>
        <taxon>Hexapoda</taxon>
        <taxon>Insecta</taxon>
        <taxon>Pterygota</taxon>
        <taxon>Neoptera</taxon>
        <taxon>Polyneoptera</taxon>
        <taxon>Dictyoptera</taxon>
        <taxon>Blattodea</taxon>
        <taxon>Blattoidea</taxon>
        <taxon>Termitoidae</taxon>
        <taxon>Kalotermitidae</taxon>
        <taxon>Cryptotermitinae</taxon>
        <taxon>Cryptotermes</taxon>
    </lineage>
</organism>